<evidence type="ECO:0000313" key="3">
    <source>
        <dbReference type="EMBL" id="RDC39679.1"/>
    </source>
</evidence>
<dbReference type="InterPro" id="IPR038724">
    <property type="entry name" value="RepA"/>
</dbReference>
<dbReference type="InterPro" id="IPR027417">
    <property type="entry name" value="P-loop_NTPase"/>
</dbReference>
<sequence>MTEGYDLEECLAAVDPAACSYEEWLHAGMALHAEGMPLALWDDWSRRDAARYKDGECARKWRGFGRGPDEVKGGTLVQMARDAGWSPAWDKGEAFGWDVTEVQGGPSAPGRIVDPTWVESAELAEPGEEWRGSDDLIAYLEALFDPGEVVGYVVESWDNEGRRVPSGKGPHTETAGEIIERVRKYDDDLASSIGWNDEDGGAWIRFNPLDGNGVRNDNVAEYRYALVESDDMSVGRQLAIMRELELPAAAIVHSGGKSVHAVVHVDAKDYDEYRKRVDLLYSTCRENGLKVDTQNKNPSRLSRMPGVTRAGRKQWLVATDAGKASWAEWREWIDEQNDDLPDPESLADCWDALPELSPPLIEGVLRQGHKMMLGGPSKAGKSFALIELCVSIAEGVPWLGFGCAQGRVLYVNLELDRASCLHRFRDVYGTMGVEPANLASIDVWNLRGKSKPMDQLAPSLIRRALKTRPIAVVIDPIYKVITGDENSADQMAAFCNQFDRVATELGCAVVYCHHHSKGSQGSKRSMDRVSGSGVFARDPDALLDMIELEQTDALRQQQEDAAACAALERVMADVGPDGWRDVIGDDDRLTAKRFLEGARALLDRQGEAAMLEAVHAAREAAKARTAWRIEGTLREFPRFDPLNLWFDYPVHRPDSTGALSDVEPEGEGNRWAGKAGRDRRTKSPEERKKERRAALEEAFSACDMGGGVTVKDVSEFMGVTEKTVRNRIKEHGGFWIDGASVGRKAQA</sequence>
<evidence type="ECO:0000256" key="1">
    <source>
        <dbReference type="SAM" id="MobiDB-lite"/>
    </source>
</evidence>
<reference evidence="3 4" key="1">
    <citation type="journal article" date="2018" name="Elife">
        <title>Discovery and characterization of a prevalent human gut bacterial enzyme sufficient for the inactivation of a family of plant toxins.</title>
        <authorList>
            <person name="Koppel N."/>
            <person name="Bisanz J.E."/>
            <person name="Pandelia M.E."/>
            <person name="Turnbaugh P.J."/>
            <person name="Balskus E.P."/>
        </authorList>
    </citation>
    <scope>NUCLEOTIDE SEQUENCE [LARGE SCALE GENOMIC DNA]</scope>
    <source>
        <strain evidence="3 4">16A</strain>
    </source>
</reference>
<accession>A0ABD7GK88</accession>
<organism evidence="3 4">
    <name type="scientific">Eggerthella lenta</name>
    <name type="common">Eubacterium lentum</name>
    <dbReference type="NCBI Taxonomy" id="84112"/>
    <lineage>
        <taxon>Bacteria</taxon>
        <taxon>Bacillati</taxon>
        <taxon>Actinomycetota</taxon>
        <taxon>Coriobacteriia</taxon>
        <taxon>Eggerthellales</taxon>
        <taxon>Eggerthellaceae</taxon>
        <taxon>Eggerthella</taxon>
    </lineage>
</organism>
<dbReference type="Gene3D" id="3.40.50.300">
    <property type="entry name" value="P-loop containing nucleotide triphosphate hydrolases"/>
    <property type="match status" value="1"/>
</dbReference>
<dbReference type="InterPro" id="IPR014819">
    <property type="entry name" value="PriCT_2"/>
</dbReference>
<gene>
    <name evidence="3" type="ORF">C1853_05285</name>
</gene>
<protein>
    <submittedName>
        <fullName evidence="3">DNA primase</fullName>
    </submittedName>
</protein>
<evidence type="ECO:0000313" key="4">
    <source>
        <dbReference type="Proteomes" id="UP000253915"/>
    </source>
</evidence>
<feature type="compositionally biased region" description="Basic and acidic residues" evidence="1">
    <location>
        <begin position="675"/>
        <end position="689"/>
    </location>
</feature>
<name>A0ABD7GK88_EGGLN</name>
<feature type="region of interest" description="Disordered" evidence="1">
    <location>
        <begin position="657"/>
        <end position="689"/>
    </location>
</feature>
<dbReference type="EMBL" id="PPUQ01000005">
    <property type="protein sequence ID" value="RDC39679.1"/>
    <property type="molecule type" value="Genomic_DNA"/>
</dbReference>
<dbReference type="CDD" id="cd01125">
    <property type="entry name" value="RepA_RSF1010_like"/>
    <property type="match status" value="1"/>
</dbReference>
<dbReference type="RefSeq" id="WP_114526504.1">
    <property type="nucleotide sequence ID" value="NZ_CABMOO010000006.1"/>
</dbReference>
<evidence type="ECO:0000259" key="2">
    <source>
        <dbReference type="Pfam" id="PF08707"/>
    </source>
</evidence>
<dbReference type="SUPFAM" id="SSF52540">
    <property type="entry name" value="P-loop containing nucleoside triphosphate hydrolases"/>
    <property type="match status" value="1"/>
</dbReference>
<proteinExistence type="predicted"/>
<dbReference type="Proteomes" id="UP000253915">
    <property type="component" value="Unassembled WGS sequence"/>
</dbReference>
<dbReference type="Pfam" id="PF13481">
    <property type="entry name" value="AAA_25"/>
    <property type="match status" value="1"/>
</dbReference>
<dbReference type="AlphaFoldDB" id="A0ABD7GK88"/>
<feature type="domain" description="Primase C-terminal 2" evidence="2">
    <location>
        <begin position="8"/>
        <end position="80"/>
    </location>
</feature>
<comment type="caution">
    <text evidence="3">The sequence shown here is derived from an EMBL/GenBank/DDBJ whole genome shotgun (WGS) entry which is preliminary data.</text>
</comment>
<dbReference type="Pfam" id="PF08707">
    <property type="entry name" value="PriCT_2"/>
    <property type="match status" value="1"/>
</dbReference>